<dbReference type="Pfam" id="PF13280">
    <property type="entry name" value="WYL"/>
    <property type="match status" value="1"/>
</dbReference>
<dbReference type="PROSITE" id="PS52050">
    <property type="entry name" value="WYL"/>
    <property type="match status" value="1"/>
</dbReference>
<evidence type="ECO:0000256" key="3">
    <source>
        <dbReference type="SAM" id="MobiDB-lite"/>
    </source>
</evidence>
<dbReference type="PANTHER" id="PTHR34580">
    <property type="match status" value="1"/>
</dbReference>
<keyword evidence="1" id="KW-0805">Transcription regulation</keyword>
<dbReference type="GO" id="GO:0003700">
    <property type="term" value="F:DNA-binding transcription factor activity"/>
    <property type="evidence" value="ECO:0007669"/>
    <property type="project" value="InterPro"/>
</dbReference>
<dbReference type="Proteomes" id="UP000037688">
    <property type="component" value="Unassembled WGS sequence"/>
</dbReference>
<reference evidence="5 6" key="1">
    <citation type="submission" date="2015-08" db="EMBL/GenBank/DDBJ databases">
        <title>Draft genome sequence of cellulolytic and xylanolytic Paenibacillus sp. A59, isolated from a decaying forest soil from Patagonia, Argentina.</title>
        <authorList>
            <person name="Ghio S."/>
            <person name="Caceres A.M."/>
            <person name="Talia P."/>
            <person name="Grasso D."/>
            <person name="Campos E."/>
        </authorList>
    </citation>
    <scope>NUCLEOTIDE SEQUENCE [LARGE SCALE GENOMIC DNA]</scope>
    <source>
        <strain evidence="5 6">A59</strain>
    </source>
</reference>
<dbReference type="SUPFAM" id="SSF46785">
    <property type="entry name" value="Winged helix' DNA-binding domain"/>
    <property type="match status" value="1"/>
</dbReference>
<dbReference type="EMBL" id="LITU01000045">
    <property type="protein sequence ID" value="KOY17180.1"/>
    <property type="molecule type" value="Genomic_DNA"/>
</dbReference>
<feature type="compositionally biased region" description="Low complexity" evidence="3">
    <location>
        <begin position="162"/>
        <end position="173"/>
    </location>
</feature>
<dbReference type="OrthoDB" id="9815009at2"/>
<dbReference type="InterPro" id="IPR051534">
    <property type="entry name" value="CBASS_pafABC_assoc_protein"/>
</dbReference>
<sequence>MKKSERMNQMLRFINQKQHFTLQDLMQEFQISKRTALRDIASLEEIGAPIYAEYGRYGGYRLLQQMQLPPISFNTSELHALYFAMQALRSFTNLPFQISFRSIHEKFLSALSENQRQDIEQIQHRVSFRHTEQIRNSEHLEFLLMAAVQNIVIQITYQNIRSSSSNPHNSSNSDKPKPSTRTIQPIALYAMKGYWYCQAYDLDKQAYRVFRCDRIASPETTDIEPMTHINELNLQDAHSLWKPSEDAIPFKCLINEDGIELFQQEQFPSMQLINESGADSGRTGHAYLVGSYEAHELEFIIRYLASFGKSIKIMEPDTLKESLRQHYLDLLNHV</sequence>
<dbReference type="InterPro" id="IPR026881">
    <property type="entry name" value="WYL_dom"/>
</dbReference>
<dbReference type="InterPro" id="IPR001034">
    <property type="entry name" value="DeoR_HTH"/>
</dbReference>
<evidence type="ECO:0000256" key="1">
    <source>
        <dbReference type="ARBA" id="ARBA00023015"/>
    </source>
</evidence>
<evidence type="ECO:0000313" key="5">
    <source>
        <dbReference type="EMBL" id="KOY17180.1"/>
    </source>
</evidence>
<dbReference type="PANTHER" id="PTHR34580:SF9">
    <property type="entry name" value="SLL5097 PROTEIN"/>
    <property type="match status" value="1"/>
</dbReference>
<dbReference type="SMART" id="SM00420">
    <property type="entry name" value="HTH_DEOR"/>
    <property type="match status" value="1"/>
</dbReference>
<dbReference type="Pfam" id="PF08279">
    <property type="entry name" value="HTH_11"/>
    <property type="match status" value="1"/>
</dbReference>
<dbReference type="RefSeq" id="WP_053780199.1">
    <property type="nucleotide sequence ID" value="NZ_LITU01000045.1"/>
</dbReference>
<dbReference type="PROSITE" id="PS51000">
    <property type="entry name" value="HTH_DEOR_2"/>
    <property type="match status" value="1"/>
</dbReference>
<evidence type="ECO:0000259" key="4">
    <source>
        <dbReference type="PROSITE" id="PS51000"/>
    </source>
</evidence>
<keyword evidence="6" id="KW-1185">Reference proteome</keyword>
<dbReference type="InterPro" id="IPR036388">
    <property type="entry name" value="WH-like_DNA-bd_sf"/>
</dbReference>
<dbReference type="PATRIC" id="fig|1705561.3.peg.1231"/>
<feature type="domain" description="HTH deoR-type" evidence="4">
    <location>
        <begin position="3"/>
        <end position="62"/>
    </location>
</feature>
<feature type="region of interest" description="Disordered" evidence="3">
    <location>
        <begin position="161"/>
        <end position="180"/>
    </location>
</feature>
<dbReference type="AlphaFoldDB" id="A0A0M9BQP3"/>
<accession>A0A0M9BQP3</accession>
<organism evidence="5 6">
    <name type="scientific">Paenibacillus xylanivorans</name>
    <dbReference type="NCBI Taxonomy" id="1705561"/>
    <lineage>
        <taxon>Bacteria</taxon>
        <taxon>Bacillati</taxon>
        <taxon>Bacillota</taxon>
        <taxon>Bacilli</taxon>
        <taxon>Bacillales</taxon>
        <taxon>Paenibacillaceae</taxon>
        <taxon>Paenibacillus</taxon>
    </lineage>
</organism>
<comment type="caution">
    <text evidence="5">The sequence shown here is derived from an EMBL/GenBank/DDBJ whole genome shotgun (WGS) entry which is preliminary data.</text>
</comment>
<gene>
    <name evidence="5" type="ORF">AMS66_07475</name>
</gene>
<proteinExistence type="predicted"/>
<name>A0A0M9BQP3_9BACL</name>
<keyword evidence="2" id="KW-0804">Transcription</keyword>
<dbReference type="Gene3D" id="1.10.10.10">
    <property type="entry name" value="Winged helix-like DNA-binding domain superfamily/Winged helix DNA-binding domain"/>
    <property type="match status" value="1"/>
</dbReference>
<dbReference type="InterPro" id="IPR036390">
    <property type="entry name" value="WH_DNA-bd_sf"/>
</dbReference>
<dbReference type="InterPro" id="IPR013196">
    <property type="entry name" value="HTH_11"/>
</dbReference>
<evidence type="ECO:0000256" key="2">
    <source>
        <dbReference type="ARBA" id="ARBA00023163"/>
    </source>
</evidence>
<protein>
    <recommendedName>
        <fullName evidence="4">HTH deoR-type domain-containing protein</fullName>
    </recommendedName>
</protein>
<evidence type="ECO:0000313" key="6">
    <source>
        <dbReference type="Proteomes" id="UP000037688"/>
    </source>
</evidence>